<organism evidence="1">
    <name type="scientific">Erythrocytic necrosis virus</name>
    <dbReference type="NCBI Taxonomy" id="1543320"/>
    <lineage>
        <taxon>Viruses</taxon>
        <taxon>Varidnaviria</taxon>
        <taxon>Bamfordvirae</taxon>
        <taxon>Nucleocytoviricota</taxon>
        <taxon>Megaviricetes</taxon>
        <taxon>Pimascovirales</taxon>
        <taxon>Pimascovirales incertae sedis</taxon>
        <taxon>Iridoviridae</taxon>
    </lineage>
</organism>
<reference evidence="1" key="2">
    <citation type="submission" date="2019-03" db="EMBL/GenBank/DDBJ databases">
        <authorList>
            <person name="Pagowski V."/>
            <person name="Mordecai G."/>
            <person name="Miller K."/>
            <person name="Schulze A."/>
            <person name="Kaukinen K."/>
            <person name="Ming T."/>
            <person name="Teffer A."/>
            <person name="Tabata A."/>
            <person name="Suttle C."/>
        </authorList>
    </citation>
    <scope>NUCLEOTIDE SEQUENCE</scope>
    <source>
        <strain evidence="1">SEQ_105</strain>
    </source>
</reference>
<proteinExistence type="evidence at transcript level"/>
<protein>
    <submittedName>
        <fullName evidence="1">Uncharacterized protein</fullName>
    </submittedName>
</protein>
<dbReference type="EMBL" id="MK638705">
    <property type="protein sequence ID" value="QCF47471.1"/>
    <property type="molecule type" value="mRNA"/>
</dbReference>
<sequence length="153" mass="16399">MFSINNKLKTQKIINRVVGYTPDKAVTGSSSLVNTPGIKRLLGSNGNHIQIPKGAIIDRIEFAGTENFNAGKFSIGLGAFNSPITFPLIVEASSTVACEPIGGIRCFNFEEPSGATDFALVSHNSFVNINASIPVNGVLQVSIFYHLREPFSV</sequence>
<name>A0A4D6QIF5_9VIRU</name>
<accession>A0A4D6QIF5</accession>
<evidence type="ECO:0000313" key="1">
    <source>
        <dbReference type="EMBL" id="QCF47471.1"/>
    </source>
</evidence>
<reference evidence="1" key="1">
    <citation type="journal article" date="2019" name="Viruses">
        <title>Distribution and Phylogeny of Erythrocytic Necrosis Virus (ENV) in Salmon Suggests Marine Origin.</title>
        <authorList>
            <person name="Pagowski V.A."/>
            <person name="Mordecai G.J."/>
            <person name="Miller K.M."/>
            <person name="Schulze A.D."/>
            <person name="Kaukinen K.H."/>
            <person name="Ming T.J."/>
            <person name="Li S."/>
            <person name="Teffer A.K."/>
            <person name="Tabata A."/>
            <person name="Suttle C.A."/>
        </authorList>
    </citation>
    <scope>NUCLEOTIDE SEQUENCE</scope>
    <source>
        <strain evidence="1">SEQ_105</strain>
    </source>
</reference>